<dbReference type="Proteomes" id="UP000233551">
    <property type="component" value="Unassembled WGS sequence"/>
</dbReference>
<proteinExistence type="predicted"/>
<feature type="region of interest" description="Disordered" evidence="1">
    <location>
        <begin position="106"/>
        <end position="125"/>
    </location>
</feature>
<sequence>MEQISESWESIPENISYRVILPLKLENEDPEFPTCEETSIHSAYLYPEEISLGTQVVDAKLSVKYQGKKKRQTLQPTDPDGLMKRIGPGPYLKSQWANNQKVFNEAPESASHQANRECPRSGPSSPRVFKAMEHSSECSPKIIFTSQVTPEWKKKAHIMRFPSHRLIRQNVNTRGQPQPFLGVLKNIEHSLDCFPKITFASRVIPK</sequence>
<protein>
    <submittedName>
        <fullName evidence="2">Uncharacterized protein</fullName>
    </submittedName>
</protein>
<keyword evidence="3" id="KW-1185">Reference proteome</keyword>
<dbReference type="AlphaFoldDB" id="A0A2I0JJH1"/>
<gene>
    <name evidence="2" type="ORF">CRG98_023858</name>
</gene>
<accession>A0A2I0JJH1</accession>
<evidence type="ECO:0000256" key="1">
    <source>
        <dbReference type="SAM" id="MobiDB-lite"/>
    </source>
</evidence>
<reference evidence="2 3" key="1">
    <citation type="submission" date="2017-11" db="EMBL/GenBank/DDBJ databases">
        <title>De-novo sequencing of pomegranate (Punica granatum L.) genome.</title>
        <authorList>
            <person name="Akparov Z."/>
            <person name="Amiraslanov A."/>
            <person name="Hajiyeva S."/>
            <person name="Abbasov M."/>
            <person name="Kaur K."/>
            <person name="Hamwieh A."/>
            <person name="Solovyev V."/>
            <person name="Salamov A."/>
            <person name="Braich B."/>
            <person name="Kosarev P."/>
            <person name="Mahmoud A."/>
            <person name="Hajiyev E."/>
            <person name="Babayeva S."/>
            <person name="Izzatullayeva V."/>
            <person name="Mammadov A."/>
            <person name="Mammadov A."/>
            <person name="Sharifova S."/>
            <person name="Ojaghi J."/>
            <person name="Eynullazada K."/>
            <person name="Bayramov B."/>
            <person name="Abdulazimova A."/>
            <person name="Shahmuradov I."/>
        </authorList>
    </citation>
    <scope>NUCLEOTIDE SEQUENCE [LARGE SCALE GENOMIC DNA]</scope>
    <source>
        <strain evidence="3">cv. AG2017</strain>
        <tissue evidence="2">Leaf</tissue>
    </source>
</reference>
<comment type="caution">
    <text evidence="2">The sequence shown here is derived from an EMBL/GenBank/DDBJ whole genome shotgun (WGS) entry which is preliminary data.</text>
</comment>
<evidence type="ECO:0000313" key="3">
    <source>
        <dbReference type="Proteomes" id="UP000233551"/>
    </source>
</evidence>
<evidence type="ECO:0000313" key="2">
    <source>
        <dbReference type="EMBL" id="PKI55726.1"/>
    </source>
</evidence>
<name>A0A2I0JJH1_PUNGR</name>
<feature type="region of interest" description="Disordered" evidence="1">
    <location>
        <begin position="67"/>
        <end position="89"/>
    </location>
</feature>
<dbReference type="EMBL" id="PGOL01001680">
    <property type="protein sequence ID" value="PKI55726.1"/>
    <property type="molecule type" value="Genomic_DNA"/>
</dbReference>
<organism evidence="2 3">
    <name type="scientific">Punica granatum</name>
    <name type="common">Pomegranate</name>
    <dbReference type="NCBI Taxonomy" id="22663"/>
    <lineage>
        <taxon>Eukaryota</taxon>
        <taxon>Viridiplantae</taxon>
        <taxon>Streptophyta</taxon>
        <taxon>Embryophyta</taxon>
        <taxon>Tracheophyta</taxon>
        <taxon>Spermatophyta</taxon>
        <taxon>Magnoliopsida</taxon>
        <taxon>eudicotyledons</taxon>
        <taxon>Gunneridae</taxon>
        <taxon>Pentapetalae</taxon>
        <taxon>rosids</taxon>
        <taxon>malvids</taxon>
        <taxon>Myrtales</taxon>
        <taxon>Lythraceae</taxon>
        <taxon>Punica</taxon>
    </lineage>
</organism>